<keyword evidence="10 17" id="KW-0418">Kinase</keyword>
<dbReference type="InterPro" id="IPR013749">
    <property type="entry name" value="PM/HMP-P_kinase-1"/>
</dbReference>
<evidence type="ECO:0000256" key="5">
    <source>
        <dbReference type="ARBA" id="ARBA00012135"/>
    </source>
</evidence>
<comment type="catalytic activity">
    <reaction evidence="2">
        <text>4-amino-2-methyl-5-(phosphooxymethyl)pyrimidine + ATP = 4-amino-2-methyl-5-(diphosphooxymethyl)pyrimidine + ADP</text>
        <dbReference type="Rhea" id="RHEA:19893"/>
        <dbReference type="ChEBI" id="CHEBI:30616"/>
        <dbReference type="ChEBI" id="CHEBI:57841"/>
        <dbReference type="ChEBI" id="CHEBI:58354"/>
        <dbReference type="ChEBI" id="CHEBI:456216"/>
        <dbReference type="EC" id="2.7.4.7"/>
    </reaction>
</comment>
<evidence type="ECO:0000313" key="18">
    <source>
        <dbReference type="Proteomes" id="UP000676456"/>
    </source>
</evidence>
<dbReference type="PANTHER" id="PTHR20858">
    <property type="entry name" value="PHOSPHOMETHYLPYRIMIDINE KINASE"/>
    <property type="match status" value="1"/>
</dbReference>
<comment type="caution">
    <text evidence="17">The sequence shown here is derived from an EMBL/GenBank/DDBJ whole genome shotgun (WGS) entry which is preliminary data.</text>
</comment>
<dbReference type="NCBIfam" id="TIGR00097">
    <property type="entry name" value="HMP-P_kinase"/>
    <property type="match status" value="1"/>
</dbReference>
<name>A0A942URI0_9BACI</name>
<proteinExistence type="inferred from homology"/>
<evidence type="ECO:0000256" key="14">
    <source>
        <dbReference type="ARBA" id="ARBA00042102"/>
    </source>
</evidence>
<evidence type="ECO:0000256" key="4">
    <source>
        <dbReference type="ARBA" id="ARBA00009879"/>
    </source>
</evidence>
<evidence type="ECO:0000259" key="16">
    <source>
        <dbReference type="Pfam" id="PF08543"/>
    </source>
</evidence>
<dbReference type="Proteomes" id="UP000676456">
    <property type="component" value="Unassembled WGS sequence"/>
</dbReference>
<dbReference type="GO" id="GO:0008902">
    <property type="term" value="F:hydroxymethylpyrimidine kinase activity"/>
    <property type="evidence" value="ECO:0007669"/>
    <property type="project" value="UniProtKB-EC"/>
</dbReference>
<dbReference type="Gene3D" id="3.40.1190.20">
    <property type="match status" value="1"/>
</dbReference>
<evidence type="ECO:0000256" key="8">
    <source>
        <dbReference type="ARBA" id="ARBA00022679"/>
    </source>
</evidence>
<sequence>MKTALTIAGSDSGGGAGIQADLKAFAAQGVYGMSVITAVTAQNTMEVRSVQNIDLSIINDQIEAVFDDIRVDAVKIGMLSSAKTVKVVADSLEKYQPKFIVLDPVMVSKGGHHLLQGEAISALKEKMLPLSTIVTPNIPEAEVLINRSIQTEENMMNACLAIKALGPKTVLLKGGHLSGNPNDLFYDGVSFHWIKGERIHTKNTHGTGCTLSSAIAANLAKGATLLEAVQLAKKYITTAIKYSLNLGHGHGSTNHFYELYERANLVLCQNNFERM</sequence>
<keyword evidence="9" id="KW-0547">Nucleotide-binding</keyword>
<dbReference type="GO" id="GO:0005524">
    <property type="term" value="F:ATP binding"/>
    <property type="evidence" value="ECO:0007669"/>
    <property type="project" value="UniProtKB-KW"/>
</dbReference>
<gene>
    <name evidence="17" type="primary">thiD</name>
    <name evidence="17" type="ORF">KHA91_13275</name>
</gene>
<reference evidence="17 18" key="1">
    <citation type="submission" date="2021-05" db="EMBL/GenBank/DDBJ databases">
        <title>Novel Bacillus species.</title>
        <authorList>
            <person name="Liu G."/>
        </authorList>
    </citation>
    <scope>NUCLEOTIDE SEQUENCE [LARGE SCALE GENOMIC DNA]</scope>
    <source>
        <strain evidence="17 18">FJAT-49682</strain>
    </source>
</reference>
<evidence type="ECO:0000256" key="2">
    <source>
        <dbReference type="ARBA" id="ARBA00000565"/>
    </source>
</evidence>
<feature type="domain" description="Pyridoxamine kinase/Phosphomethylpyrimidine kinase" evidence="16">
    <location>
        <begin position="11"/>
        <end position="254"/>
    </location>
</feature>
<dbReference type="AlphaFoldDB" id="A0A942URI0"/>
<dbReference type="PANTHER" id="PTHR20858:SF17">
    <property type="entry name" value="HYDROXYMETHYLPYRIMIDINE_PHOSPHOMETHYLPYRIMIDINE KINASE THI20-RELATED"/>
    <property type="match status" value="1"/>
</dbReference>
<keyword evidence="18" id="KW-1185">Reference proteome</keyword>
<keyword evidence="12" id="KW-0784">Thiamine biosynthesis</keyword>
<evidence type="ECO:0000256" key="9">
    <source>
        <dbReference type="ARBA" id="ARBA00022741"/>
    </source>
</evidence>
<dbReference type="GO" id="GO:0008972">
    <property type="term" value="F:phosphomethylpyrimidine kinase activity"/>
    <property type="evidence" value="ECO:0007669"/>
    <property type="project" value="UniProtKB-EC"/>
</dbReference>
<dbReference type="FunFam" id="3.40.1190.20:FF:000003">
    <property type="entry name" value="Phosphomethylpyrimidine kinase ThiD"/>
    <property type="match status" value="1"/>
</dbReference>
<accession>A0A942URI0</accession>
<protein>
    <recommendedName>
        <fullName evidence="7">Hydroxymethylpyrimidine/phosphomethylpyrimidine kinase</fullName>
        <ecNumber evidence="5">2.7.1.49</ecNumber>
        <ecNumber evidence="6">2.7.4.7</ecNumber>
    </recommendedName>
    <alternativeName>
        <fullName evidence="14">Hydroxymethylpyrimidine kinase</fullName>
    </alternativeName>
    <alternativeName>
        <fullName evidence="15">Hydroxymethylpyrimidine phosphate kinase</fullName>
    </alternativeName>
</protein>
<evidence type="ECO:0000256" key="3">
    <source>
        <dbReference type="ARBA" id="ARBA00004769"/>
    </source>
</evidence>
<evidence type="ECO:0000256" key="10">
    <source>
        <dbReference type="ARBA" id="ARBA00022777"/>
    </source>
</evidence>
<evidence type="ECO:0000256" key="15">
    <source>
        <dbReference type="ARBA" id="ARBA00043176"/>
    </source>
</evidence>
<comment type="similarity">
    <text evidence="4">Belongs to the ThiD family.</text>
</comment>
<evidence type="ECO:0000256" key="12">
    <source>
        <dbReference type="ARBA" id="ARBA00022977"/>
    </source>
</evidence>
<dbReference type="EC" id="2.7.4.7" evidence="6"/>
<evidence type="ECO:0000256" key="6">
    <source>
        <dbReference type="ARBA" id="ARBA00012963"/>
    </source>
</evidence>
<dbReference type="EMBL" id="JAGYPN010000002">
    <property type="protein sequence ID" value="MBS4223721.1"/>
    <property type="molecule type" value="Genomic_DNA"/>
</dbReference>
<evidence type="ECO:0000313" key="17">
    <source>
        <dbReference type="EMBL" id="MBS4223721.1"/>
    </source>
</evidence>
<keyword evidence="8 17" id="KW-0808">Transferase</keyword>
<evidence type="ECO:0000256" key="13">
    <source>
        <dbReference type="ARBA" id="ARBA00037917"/>
    </source>
</evidence>
<comment type="pathway">
    <text evidence="13">Cofactor biosynthesis; thiamine diphosphate biosynthesis; 4-amino-2-methyl-5-diphosphomethylpyrimidine from 5-amino-1-(5-phospho-D-ribosyl)imidazole: step 2/3.</text>
</comment>
<evidence type="ECO:0000256" key="1">
    <source>
        <dbReference type="ARBA" id="ARBA00000151"/>
    </source>
</evidence>
<dbReference type="InterPro" id="IPR029056">
    <property type="entry name" value="Ribokinase-like"/>
</dbReference>
<dbReference type="CDD" id="cd01169">
    <property type="entry name" value="HMPP_kinase"/>
    <property type="match status" value="1"/>
</dbReference>
<evidence type="ECO:0000256" key="11">
    <source>
        <dbReference type="ARBA" id="ARBA00022840"/>
    </source>
</evidence>
<dbReference type="Pfam" id="PF08543">
    <property type="entry name" value="Phos_pyr_kin"/>
    <property type="match status" value="1"/>
</dbReference>
<dbReference type="RefSeq" id="WP_213098707.1">
    <property type="nucleotide sequence ID" value="NZ_JAGYPN010000002.1"/>
</dbReference>
<comment type="pathway">
    <text evidence="3">Cofactor biosynthesis; thiamine diphosphate biosynthesis; 4-amino-2-methyl-5-diphosphomethylpyrimidine from 5-amino-1-(5-phospho-D-ribosyl)imidazole: step 3/3.</text>
</comment>
<organism evidence="17 18">
    <name type="scientific">Lederbergia citrea</name>
    <dbReference type="NCBI Taxonomy" id="2833581"/>
    <lineage>
        <taxon>Bacteria</taxon>
        <taxon>Bacillati</taxon>
        <taxon>Bacillota</taxon>
        <taxon>Bacilli</taxon>
        <taxon>Bacillales</taxon>
        <taxon>Bacillaceae</taxon>
        <taxon>Lederbergia</taxon>
    </lineage>
</organism>
<dbReference type="InterPro" id="IPR004399">
    <property type="entry name" value="HMP/HMP-P_kinase_dom"/>
</dbReference>
<dbReference type="EC" id="2.7.1.49" evidence="5"/>
<comment type="catalytic activity">
    <reaction evidence="1">
        <text>4-amino-5-hydroxymethyl-2-methylpyrimidine + ATP = 4-amino-2-methyl-5-(phosphooxymethyl)pyrimidine + ADP + H(+)</text>
        <dbReference type="Rhea" id="RHEA:23096"/>
        <dbReference type="ChEBI" id="CHEBI:15378"/>
        <dbReference type="ChEBI" id="CHEBI:16892"/>
        <dbReference type="ChEBI" id="CHEBI:30616"/>
        <dbReference type="ChEBI" id="CHEBI:58354"/>
        <dbReference type="ChEBI" id="CHEBI:456216"/>
        <dbReference type="EC" id="2.7.1.49"/>
    </reaction>
</comment>
<dbReference type="SUPFAM" id="SSF53613">
    <property type="entry name" value="Ribokinase-like"/>
    <property type="match status" value="1"/>
</dbReference>
<evidence type="ECO:0000256" key="7">
    <source>
        <dbReference type="ARBA" id="ARBA00019161"/>
    </source>
</evidence>
<dbReference type="GO" id="GO:0005829">
    <property type="term" value="C:cytosol"/>
    <property type="evidence" value="ECO:0007669"/>
    <property type="project" value="TreeGrafter"/>
</dbReference>
<dbReference type="GO" id="GO:0009228">
    <property type="term" value="P:thiamine biosynthetic process"/>
    <property type="evidence" value="ECO:0007669"/>
    <property type="project" value="UniProtKB-KW"/>
</dbReference>
<keyword evidence="11" id="KW-0067">ATP-binding</keyword>